<dbReference type="GO" id="GO:0006814">
    <property type="term" value="P:sodium ion transport"/>
    <property type="evidence" value="ECO:0007669"/>
    <property type="project" value="UniProtKB-UniRule"/>
</dbReference>
<evidence type="ECO:0000256" key="2">
    <source>
        <dbReference type="ARBA" id="ARBA00022448"/>
    </source>
</evidence>
<comment type="subunit">
    <text evidence="9">Homodimer.</text>
</comment>
<accession>K4KHY0</accession>
<feature type="transmembrane region" description="Helical" evidence="9">
    <location>
        <begin position="461"/>
        <end position="479"/>
    </location>
</feature>
<evidence type="ECO:0000256" key="5">
    <source>
        <dbReference type="ARBA" id="ARBA00022967"/>
    </source>
</evidence>
<keyword evidence="9" id="KW-1003">Cell membrane</keyword>
<feature type="transmembrane region" description="Helical" evidence="9">
    <location>
        <begin position="121"/>
        <end position="148"/>
    </location>
</feature>
<dbReference type="AlphaFoldDB" id="K4KHY0"/>
<dbReference type="PANTHER" id="PTHR31998">
    <property type="entry name" value="K(+)-INSENSITIVE PYROPHOSPHATE-ENERGIZED PROTON PUMP"/>
    <property type="match status" value="1"/>
</dbReference>
<evidence type="ECO:0000256" key="8">
    <source>
        <dbReference type="ARBA" id="ARBA00023136"/>
    </source>
</evidence>
<keyword evidence="5 9" id="KW-1278">Translocase</keyword>
<feature type="transmembrane region" description="Helical" evidence="9">
    <location>
        <begin position="293"/>
        <end position="314"/>
    </location>
</feature>
<dbReference type="GO" id="GO:0030955">
    <property type="term" value="F:potassium ion binding"/>
    <property type="evidence" value="ECO:0007669"/>
    <property type="project" value="UniProtKB-UniRule"/>
</dbReference>
<dbReference type="Proteomes" id="UP000000466">
    <property type="component" value="Chromosome"/>
</dbReference>
<dbReference type="NCBIfam" id="TIGR01104">
    <property type="entry name" value="V_PPase"/>
    <property type="match status" value="1"/>
</dbReference>
<comment type="similarity">
    <text evidence="9">Belongs to the H(+)-translocating pyrophosphatase (TC 3.A.10) family. K(+)-stimulated subfamily.</text>
</comment>
<evidence type="ECO:0000256" key="7">
    <source>
        <dbReference type="ARBA" id="ARBA00023065"/>
    </source>
</evidence>
<feature type="transmembrane region" description="Helical" evidence="9">
    <location>
        <begin position="154"/>
        <end position="172"/>
    </location>
</feature>
<keyword evidence="8 9" id="KW-0472">Membrane</keyword>
<feature type="transmembrane region" description="Helical" evidence="9">
    <location>
        <begin position="590"/>
        <end position="613"/>
    </location>
</feature>
<reference evidence="10 11" key="1">
    <citation type="journal article" date="2013" name="Genome Announc.">
        <title>Complete genome sequence of Simiduia agarivorans SA1(T), a marine bacterium able to degrade a variety of polysaccharides.</title>
        <authorList>
            <person name="Lin S.Y."/>
            <person name="Shieh W.Y."/>
            <person name="Chen J.S."/>
            <person name="Tang S.L."/>
        </authorList>
    </citation>
    <scope>NUCLEOTIDE SEQUENCE [LARGE SCALE GENOMIC DNA]</scope>
    <source>
        <strain evidence="11">DSM 21679 / JCM 13881 / BCRC 17597 / SA1</strain>
    </source>
</reference>
<dbReference type="NCBIfam" id="NF001961">
    <property type="entry name" value="PRK00733.3-6"/>
    <property type="match status" value="1"/>
</dbReference>
<dbReference type="GO" id="GO:0012505">
    <property type="term" value="C:endomembrane system"/>
    <property type="evidence" value="ECO:0007669"/>
    <property type="project" value="UniProtKB-SubCell"/>
</dbReference>
<dbReference type="OrthoDB" id="9808652at2"/>
<dbReference type="KEGG" id="saga:M5M_07180"/>
<dbReference type="PIRSF" id="PIRSF001265">
    <property type="entry name" value="H+-PPase"/>
    <property type="match status" value="1"/>
</dbReference>
<evidence type="ECO:0000313" key="11">
    <source>
        <dbReference type="Proteomes" id="UP000000466"/>
    </source>
</evidence>
<dbReference type="HOGENOM" id="CLU_008743_3_1_6"/>
<comment type="caution">
    <text evidence="9">Lacks conserved residue(s) required for the propagation of feature annotation.</text>
</comment>
<feature type="transmembrane region" description="Helical" evidence="9">
    <location>
        <begin position="320"/>
        <end position="342"/>
    </location>
</feature>
<keyword evidence="6 9" id="KW-1133">Transmembrane helix</keyword>
<dbReference type="NCBIfam" id="NF001960">
    <property type="entry name" value="PRK00733.3-5"/>
    <property type="match status" value="1"/>
</dbReference>
<keyword evidence="2 9" id="KW-0813">Transport</keyword>
<dbReference type="eggNOG" id="COG3808">
    <property type="taxonomic scope" value="Bacteria"/>
</dbReference>
<keyword evidence="9" id="KW-0915">Sodium</keyword>
<evidence type="ECO:0000256" key="1">
    <source>
        <dbReference type="ARBA" id="ARBA00004127"/>
    </source>
</evidence>
<feature type="transmembrane region" description="Helical" evidence="9">
    <location>
        <begin position="6"/>
        <end position="25"/>
    </location>
</feature>
<feature type="transmembrane region" description="Helical" evidence="9">
    <location>
        <begin position="362"/>
        <end position="386"/>
    </location>
</feature>
<dbReference type="GO" id="GO:0009678">
    <property type="term" value="F:diphosphate hydrolysis-driven proton transmembrane transporter activity"/>
    <property type="evidence" value="ECO:0007669"/>
    <property type="project" value="UniProtKB-UniRule"/>
</dbReference>
<dbReference type="GO" id="GO:0000287">
    <property type="term" value="F:magnesium ion binding"/>
    <property type="evidence" value="ECO:0007669"/>
    <property type="project" value="UniProtKB-UniRule"/>
</dbReference>
<keyword evidence="9" id="KW-0739">Sodium transport</keyword>
<keyword evidence="9" id="KW-0630">Potassium</keyword>
<dbReference type="Pfam" id="PF03030">
    <property type="entry name" value="H_PPase"/>
    <property type="match status" value="1"/>
</dbReference>
<organism evidence="10 11">
    <name type="scientific">Simiduia agarivorans (strain DSM 21679 / JCM 13881 / BCRC 17597 / SA1)</name>
    <dbReference type="NCBI Taxonomy" id="1117647"/>
    <lineage>
        <taxon>Bacteria</taxon>
        <taxon>Pseudomonadati</taxon>
        <taxon>Pseudomonadota</taxon>
        <taxon>Gammaproteobacteria</taxon>
        <taxon>Cellvibrionales</taxon>
        <taxon>Cellvibrionaceae</taxon>
        <taxon>Simiduia</taxon>
    </lineage>
</organism>
<dbReference type="STRING" id="1117647.M5M_07180"/>
<dbReference type="GO" id="GO:0005886">
    <property type="term" value="C:plasma membrane"/>
    <property type="evidence" value="ECO:0007669"/>
    <property type="project" value="UniProtKB-SubCell"/>
</dbReference>
<gene>
    <name evidence="9 10" type="primary">hppA</name>
    <name evidence="10" type="ordered locus">M5M_07180</name>
</gene>
<feature type="transmembrane region" description="Helical" evidence="9">
    <location>
        <begin position="565"/>
        <end position="584"/>
    </location>
</feature>
<dbReference type="EMBL" id="CP003746">
    <property type="protein sequence ID" value="AFU98631.1"/>
    <property type="molecule type" value="Genomic_DNA"/>
</dbReference>
<feature type="transmembrane region" description="Helical" evidence="9">
    <location>
        <begin position="499"/>
        <end position="520"/>
    </location>
</feature>
<dbReference type="GO" id="GO:0004427">
    <property type="term" value="F:inorganic diphosphate phosphatase activity"/>
    <property type="evidence" value="ECO:0007669"/>
    <property type="project" value="UniProtKB-UniRule"/>
</dbReference>
<feature type="transmembrane region" description="Helical" evidence="9">
    <location>
        <begin position="79"/>
        <end position="100"/>
    </location>
</feature>
<keyword evidence="11" id="KW-1185">Reference proteome</keyword>
<dbReference type="EC" id="7.2.3.1" evidence="9"/>
<keyword evidence="9" id="KW-0997">Cell inner membrane</keyword>
<comment type="activity regulation">
    <text evidence="9">Requires K(+) for maximal activity.</text>
</comment>
<feature type="transmembrane region" description="Helical" evidence="9">
    <location>
        <begin position="261"/>
        <end position="281"/>
    </location>
</feature>
<name>K4KHY0_SIMAS</name>
<feature type="transmembrane region" description="Helical" evidence="9">
    <location>
        <begin position="230"/>
        <end position="249"/>
    </location>
</feature>
<evidence type="ECO:0000256" key="4">
    <source>
        <dbReference type="ARBA" id="ARBA00022842"/>
    </source>
</evidence>
<protein>
    <recommendedName>
        <fullName evidence="9">Putative K(+)-stimulated pyrophosphate-energized sodium pump</fullName>
        <ecNumber evidence="9">7.2.3.1</ecNumber>
    </recommendedName>
    <alternativeName>
        <fullName evidence="9">Membrane-bound sodium-translocating pyrophosphatase</fullName>
    </alternativeName>
    <alternativeName>
        <fullName evidence="9">Pyrophosphate-energized inorganic pyrophosphatase</fullName>
        <shortName evidence="9">Na(+)-PPase</shortName>
    </alternativeName>
</protein>
<evidence type="ECO:0000256" key="9">
    <source>
        <dbReference type="HAMAP-Rule" id="MF_01129"/>
    </source>
</evidence>
<comment type="subcellular location">
    <subcellularLocation>
        <location evidence="9">Cell inner membrane</location>
        <topology evidence="9">Multi-pass membrane protein</topology>
    </subcellularLocation>
    <subcellularLocation>
        <location evidence="1">Endomembrane system</location>
        <topology evidence="1">Multi-pass membrane protein</topology>
    </subcellularLocation>
</comment>
<comment type="function">
    <text evidence="9">Sodium pump that utilizes the energy of pyrophosphate hydrolysis as the driving force for Na(+) movement across the membrane.</text>
</comment>
<feature type="transmembrane region" description="Helical" evidence="9">
    <location>
        <begin position="54"/>
        <end position="73"/>
    </location>
</feature>
<proteinExistence type="inferred from homology"/>
<dbReference type="HAMAP" id="MF_01129">
    <property type="entry name" value="PPase_energized_pump"/>
    <property type="match status" value="1"/>
</dbReference>
<evidence type="ECO:0000256" key="6">
    <source>
        <dbReference type="ARBA" id="ARBA00022989"/>
    </source>
</evidence>
<comment type="cofactor">
    <cofactor evidence="9">
        <name>Mg(2+)</name>
        <dbReference type="ChEBI" id="CHEBI:18420"/>
    </cofactor>
</comment>
<keyword evidence="3 9" id="KW-0812">Transmembrane</keyword>
<feature type="transmembrane region" description="Helical" evidence="9">
    <location>
        <begin position="398"/>
        <end position="418"/>
    </location>
</feature>
<dbReference type="InterPro" id="IPR004131">
    <property type="entry name" value="PPase-energised_H-pump"/>
</dbReference>
<sequence length="672" mass="68239">MDLLLLPPALGLIGLVAAFIIYRIIISFPAGEGKVAEIAGLIHSGAMVFMRREYTILGVFLLVVTVLLAWGFGGWRTPLAFVVGAFCSAIAGYIGMYTATRANVRTTVAANNTGAADALSVAFYGGSVMGLAVASMGLLGLGTLYLLFGNDPQHAEAIHGFGMGASTVALFSRVGGGIFTKSADVGADLVGKVEAGIPEDDPRNPGVIADNVGDNVGDVAGMGSDIFESYCGSMIATIAIAATLALTQVSELAGSREALMFAPLALASVGLLCSIAGIIVVRMSSAAAPARALRTGTIGATLIFIVAAWALLNWQGISMAVWWCVVCGAVGGIFIGLVTEYYTGGKPVRLIAEGGETGPATVMISGLATGMESVVIPVLVIAGIIYTSAGILPEGAGVYGVGIAAVGMLATVGITMAIDAYGPVADNAGGIAEMAELGPETRAITDGLDEVGNTTAAIGKGFAIGAAGLAALAIIAAFIQTVERHVDGFALRIDDPQVLMGMFLGGIFPFLVSAITMRAVGDAAFDMIKEIRRQFKEIPGLMEGTAKPDSERCVDIATQAALRRMILPGVLAVASPVVVGFGLGPEVLGGMLGGALISCVLLALTMANAGGAWDNAKKYVEKGNLGGKGSPVHKAAVVGDTVGDPFKDTSGPAMNILINVMAIVSLVIAPLL</sequence>
<evidence type="ECO:0000256" key="3">
    <source>
        <dbReference type="ARBA" id="ARBA00022692"/>
    </source>
</evidence>
<evidence type="ECO:0000313" key="10">
    <source>
        <dbReference type="EMBL" id="AFU98631.1"/>
    </source>
</evidence>
<comment type="catalytic activity">
    <reaction evidence="9">
        <text>Na(+)(in) + diphosphate + H2O = Na(+)(out) + 2 phosphate + H(+)</text>
        <dbReference type="Rhea" id="RHEA:57884"/>
        <dbReference type="ChEBI" id="CHEBI:15377"/>
        <dbReference type="ChEBI" id="CHEBI:15378"/>
        <dbReference type="ChEBI" id="CHEBI:29101"/>
        <dbReference type="ChEBI" id="CHEBI:33019"/>
        <dbReference type="ChEBI" id="CHEBI:43474"/>
        <dbReference type="EC" id="7.2.3.1"/>
    </reaction>
</comment>
<keyword evidence="10" id="KW-0378">Hydrolase</keyword>
<keyword evidence="4 9" id="KW-0460">Magnesium</keyword>
<dbReference type="RefSeq" id="WP_015046804.1">
    <property type="nucleotide sequence ID" value="NC_018868.3"/>
</dbReference>
<keyword evidence="7 9" id="KW-0406">Ion transport</keyword>
<feature type="site" description="Determinant of potassium dependence" evidence="9">
    <location>
        <position position="456"/>
    </location>
</feature>